<dbReference type="GO" id="GO:0016887">
    <property type="term" value="F:ATP hydrolysis activity"/>
    <property type="evidence" value="ECO:0007669"/>
    <property type="project" value="InterPro"/>
</dbReference>
<keyword evidence="2" id="KW-0547">Nucleotide-binding</keyword>
<evidence type="ECO:0000256" key="3">
    <source>
        <dbReference type="ARBA" id="ARBA00022840"/>
    </source>
</evidence>
<dbReference type="InterPro" id="IPR027417">
    <property type="entry name" value="P-loop_NTPase"/>
</dbReference>
<sequence>MIEIKNLRKSYSCNFESKEILSDMSLIIEEGQWCTIIGPSGTGKSTFLNCVSGLLKPDSGEIIYEGINLYNLKEEIRSEYRRLNIGFIFQDFKLLPHYSVLDNVALPLIYDEPKTALYLRAKRLLDTVGMKEDLFNRLPEGLSGGEKQRVAIARALIANPKVLICDEPTGNLDIDNRNIIIELLKEFKNKGQTIIMVTHDEEVAQYGDITYKLYLGNLETNEGTI</sequence>
<evidence type="ECO:0000256" key="1">
    <source>
        <dbReference type="ARBA" id="ARBA00022448"/>
    </source>
</evidence>
<evidence type="ECO:0000256" key="2">
    <source>
        <dbReference type="ARBA" id="ARBA00022741"/>
    </source>
</evidence>
<dbReference type="Proteomes" id="UP000181936">
    <property type="component" value="Chromosome"/>
</dbReference>
<dbReference type="SMART" id="SM00382">
    <property type="entry name" value="AAA"/>
    <property type="match status" value="1"/>
</dbReference>
<dbReference type="KEGG" id="bwh:A9C19_18350"/>
<dbReference type="GO" id="GO:0022857">
    <property type="term" value="F:transmembrane transporter activity"/>
    <property type="evidence" value="ECO:0007669"/>
    <property type="project" value="TreeGrafter"/>
</dbReference>
<dbReference type="STRING" id="1547283.A9C19_18350"/>
<dbReference type="PANTHER" id="PTHR24220:SF86">
    <property type="entry name" value="ABC TRANSPORTER ABCH.1"/>
    <property type="match status" value="1"/>
</dbReference>
<keyword evidence="1" id="KW-0813">Transport</keyword>
<dbReference type="InterPro" id="IPR017871">
    <property type="entry name" value="ABC_transporter-like_CS"/>
</dbReference>
<name>A0A1L3MW13_9BACI</name>
<dbReference type="AlphaFoldDB" id="A0A1L3MW13"/>
<dbReference type="InterPro" id="IPR015854">
    <property type="entry name" value="ABC_transpr_LolD-like"/>
</dbReference>
<proteinExistence type="predicted"/>
<accession>A0A1L3MW13</accession>
<dbReference type="InterPro" id="IPR003439">
    <property type="entry name" value="ABC_transporter-like_ATP-bd"/>
</dbReference>
<dbReference type="PROSITE" id="PS00211">
    <property type="entry name" value="ABC_TRANSPORTER_1"/>
    <property type="match status" value="1"/>
</dbReference>
<dbReference type="EMBL" id="CP016020">
    <property type="protein sequence ID" value="APH06529.1"/>
    <property type="molecule type" value="Genomic_DNA"/>
</dbReference>
<dbReference type="OrthoDB" id="9791546at2"/>
<dbReference type="GO" id="GO:0005886">
    <property type="term" value="C:plasma membrane"/>
    <property type="evidence" value="ECO:0007669"/>
    <property type="project" value="TreeGrafter"/>
</dbReference>
<evidence type="ECO:0000313" key="6">
    <source>
        <dbReference type="Proteomes" id="UP000181936"/>
    </source>
</evidence>
<organism evidence="5 6">
    <name type="scientific">Bacillus weihaiensis</name>
    <dbReference type="NCBI Taxonomy" id="1547283"/>
    <lineage>
        <taxon>Bacteria</taxon>
        <taxon>Bacillati</taxon>
        <taxon>Bacillota</taxon>
        <taxon>Bacilli</taxon>
        <taxon>Bacillales</taxon>
        <taxon>Bacillaceae</taxon>
        <taxon>Bacillus</taxon>
    </lineage>
</organism>
<dbReference type="PANTHER" id="PTHR24220">
    <property type="entry name" value="IMPORT ATP-BINDING PROTEIN"/>
    <property type="match status" value="1"/>
</dbReference>
<dbReference type="PROSITE" id="PS50893">
    <property type="entry name" value="ABC_TRANSPORTER_2"/>
    <property type="match status" value="1"/>
</dbReference>
<dbReference type="RefSeq" id="WP_072581330.1">
    <property type="nucleotide sequence ID" value="NZ_CP016020.1"/>
</dbReference>
<protein>
    <recommendedName>
        <fullName evidence="4">ABC transporter domain-containing protein</fullName>
    </recommendedName>
</protein>
<evidence type="ECO:0000259" key="4">
    <source>
        <dbReference type="PROSITE" id="PS50893"/>
    </source>
</evidence>
<dbReference type="CDD" id="cd03255">
    <property type="entry name" value="ABC_MJ0796_LolCDE_FtsE"/>
    <property type="match status" value="1"/>
</dbReference>
<evidence type="ECO:0000313" key="5">
    <source>
        <dbReference type="EMBL" id="APH06529.1"/>
    </source>
</evidence>
<dbReference type="InterPro" id="IPR017911">
    <property type="entry name" value="MacB-like_ATP-bd"/>
</dbReference>
<keyword evidence="3" id="KW-0067">ATP-binding</keyword>
<dbReference type="InterPro" id="IPR003593">
    <property type="entry name" value="AAA+_ATPase"/>
</dbReference>
<dbReference type="SUPFAM" id="SSF52540">
    <property type="entry name" value="P-loop containing nucleoside triphosphate hydrolases"/>
    <property type="match status" value="1"/>
</dbReference>
<keyword evidence="6" id="KW-1185">Reference proteome</keyword>
<dbReference type="Pfam" id="PF00005">
    <property type="entry name" value="ABC_tran"/>
    <property type="match status" value="1"/>
</dbReference>
<reference evidence="5 6" key="1">
    <citation type="journal article" date="2016" name="Sci. Rep.">
        <title>Complete genome sequence and transcriptomic analysis of a novel marine strain Bacillus weihaiensis reveals the mechanism of brown algae degradation.</title>
        <authorList>
            <person name="Zhu Y."/>
            <person name="Chen P."/>
            <person name="Bao Y."/>
            <person name="Men Y."/>
            <person name="Zeng Y."/>
            <person name="Yang J."/>
            <person name="Sun J."/>
            <person name="Sun Y."/>
        </authorList>
    </citation>
    <scope>NUCLEOTIDE SEQUENCE [LARGE SCALE GENOMIC DNA]</scope>
    <source>
        <strain evidence="5 6">Alg07</strain>
    </source>
</reference>
<gene>
    <name evidence="5" type="ORF">A9C19_18350</name>
</gene>
<dbReference type="GO" id="GO:0005524">
    <property type="term" value="F:ATP binding"/>
    <property type="evidence" value="ECO:0007669"/>
    <property type="project" value="UniProtKB-KW"/>
</dbReference>
<feature type="domain" description="ABC transporter" evidence="4">
    <location>
        <begin position="2"/>
        <end position="225"/>
    </location>
</feature>
<dbReference type="Gene3D" id="3.40.50.300">
    <property type="entry name" value="P-loop containing nucleotide triphosphate hydrolases"/>
    <property type="match status" value="1"/>
</dbReference>